<dbReference type="CDD" id="cd04301">
    <property type="entry name" value="NAT_SF"/>
    <property type="match status" value="1"/>
</dbReference>
<gene>
    <name evidence="2" type="ORF">NMN56_010730</name>
</gene>
<dbReference type="PANTHER" id="PTHR43441:SF6">
    <property type="entry name" value="N-ACETYLTRANSFERASE DOMAIN-CONTAINING PROTEIN"/>
    <property type="match status" value="1"/>
</dbReference>
<feature type="domain" description="N-acetyltransferase" evidence="1">
    <location>
        <begin position="9"/>
        <end position="165"/>
    </location>
</feature>
<proteinExistence type="predicted"/>
<comment type="caution">
    <text evidence="2">The sequence shown here is derived from an EMBL/GenBank/DDBJ whole genome shotgun (WGS) entry which is preliminary data.</text>
</comment>
<dbReference type="RefSeq" id="WP_274038950.1">
    <property type="nucleotide sequence ID" value="NZ_JANCPR020000008.1"/>
</dbReference>
<keyword evidence="3" id="KW-1185">Reference proteome</keyword>
<dbReference type="PANTHER" id="PTHR43441">
    <property type="entry name" value="RIBOSOMAL-PROTEIN-SERINE ACETYLTRANSFERASE"/>
    <property type="match status" value="1"/>
</dbReference>
<sequence>MTDVRTARLVLHPMTPAEAERVVAAEPAEGDLWAPGYPDPMDAEGARDFLKACATTGDPRPFGNFEIRRREDGSAIGGLGFNRTPDTEGTVTVGYALIPGARGRGYASEALRGLLDFAWSHGVTLVKADADLDNVASQRVMLAAGMREVGEDHRVRYFELAAPVPSRAAVLSRTPVR</sequence>
<reference evidence="2 3" key="1">
    <citation type="submission" date="2023-05" db="EMBL/GenBank/DDBJ databases">
        <title>Streptantibioticus silvisoli sp. nov., acidotolerant actinomycetes 1 from pine litter.</title>
        <authorList>
            <person name="Swiecimska M."/>
            <person name="Golinska P."/>
            <person name="Sangal V."/>
            <person name="Wachnowicz B."/>
            <person name="Goodfellow M."/>
        </authorList>
    </citation>
    <scope>NUCLEOTIDE SEQUENCE [LARGE SCALE GENOMIC DNA]</scope>
    <source>
        <strain evidence="2 3">DSM 42109</strain>
    </source>
</reference>
<protein>
    <submittedName>
        <fullName evidence="2">GNAT family N-acetyltransferase</fullName>
    </submittedName>
</protein>
<dbReference type="InterPro" id="IPR051908">
    <property type="entry name" value="Ribosomal_N-acetyltransferase"/>
</dbReference>
<evidence type="ECO:0000313" key="3">
    <source>
        <dbReference type="Proteomes" id="UP001214441"/>
    </source>
</evidence>
<organism evidence="2 3">
    <name type="scientific">Streptomyces iconiensis</name>
    <dbReference type="NCBI Taxonomy" id="1384038"/>
    <lineage>
        <taxon>Bacteria</taxon>
        <taxon>Bacillati</taxon>
        <taxon>Actinomycetota</taxon>
        <taxon>Actinomycetes</taxon>
        <taxon>Kitasatosporales</taxon>
        <taxon>Streptomycetaceae</taxon>
        <taxon>Streptomyces</taxon>
    </lineage>
</organism>
<evidence type="ECO:0000259" key="1">
    <source>
        <dbReference type="PROSITE" id="PS51186"/>
    </source>
</evidence>
<dbReference type="SUPFAM" id="SSF55729">
    <property type="entry name" value="Acyl-CoA N-acyltransferases (Nat)"/>
    <property type="match status" value="1"/>
</dbReference>
<dbReference type="EMBL" id="JANCPR020000008">
    <property type="protein sequence ID" value="MDJ1132414.1"/>
    <property type="molecule type" value="Genomic_DNA"/>
</dbReference>
<dbReference type="Gene3D" id="3.40.630.30">
    <property type="match status" value="1"/>
</dbReference>
<accession>A0ABT6ZUC0</accession>
<dbReference type="Pfam" id="PF13302">
    <property type="entry name" value="Acetyltransf_3"/>
    <property type="match status" value="1"/>
</dbReference>
<evidence type="ECO:0000313" key="2">
    <source>
        <dbReference type="EMBL" id="MDJ1132414.1"/>
    </source>
</evidence>
<name>A0ABT6ZUC0_9ACTN</name>
<dbReference type="PROSITE" id="PS51186">
    <property type="entry name" value="GNAT"/>
    <property type="match status" value="1"/>
</dbReference>
<dbReference type="InterPro" id="IPR000182">
    <property type="entry name" value="GNAT_dom"/>
</dbReference>
<dbReference type="InterPro" id="IPR016181">
    <property type="entry name" value="Acyl_CoA_acyltransferase"/>
</dbReference>
<dbReference type="Proteomes" id="UP001214441">
    <property type="component" value="Unassembled WGS sequence"/>
</dbReference>